<gene>
    <name evidence="1" type="ORF">PL2TA16_02228</name>
</gene>
<dbReference type="Proteomes" id="UP000017820">
    <property type="component" value="Unassembled WGS sequence"/>
</dbReference>
<dbReference type="RefSeq" id="WP_023397098.1">
    <property type="nucleotide sequence ID" value="NZ_AUSV01000002.1"/>
</dbReference>
<reference evidence="1 2" key="1">
    <citation type="submission" date="2013-07" db="EMBL/GenBank/DDBJ databases">
        <title>Draft genome sequence of Pseudoalteromonas luteoviolacea 2ta16.</title>
        <authorList>
            <person name="Allen E.E."/>
            <person name="Azam F."/>
            <person name="Podell S."/>
        </authorList>
    </citation>
    <scope>NUCLEOTIDE SEQUENCE [LARGE SCALE GENOMIC DNA]</scope>
    <source>
        <strain evidence="1 2">2ta16</strain>
    </source>
</reference>
<evidence type="ECO:0000313" key="1">
    <source>
        <dbReference type="EMBL" id="ESP95485.1"/>
    </source>
</evidence>
<sequence length="260" mass="28548">MSLEQDITRVVEATEGLTATVDNQITEIKQTLSSTVASTKTQVDAHLARADALLNSYEERQSHFRITKNQALKANAAGTFPLHWHGGYVTKATLLEKVETGVEPEQRSALAREFLQAIGSDRKYFAQSFNIWELEYAPNRGGDRIGEYAYLMYQYLRLPTEMTVGAIVKHISGVVPDAHWCGGLKAGEAAKVCGTTYAHGGRNFYTHCHPYVRGANLPPEAKGVIQVALPAVVTGHVPLDRAWGQFAYLGDAAEHAYDTV</sequence>
<proteinExistence type="predicted"/>
<dbReference type="GeneID" id="29920707"/>
<dbReference type="EMBL" id="AUSV01000002">
    <property type="protein sequence ID" value="ESP95485.1"/>
    <property type="molecule type" value="Genomic_DNA"/>
</dbReference>
<dbReference type="AlphaFoldDB" id="V4HXE0"/>
<protein>
    <submittedName>
        <fullName evidence="1">Uncharacterized protein</fullName>
    </submittedName>
</protein>
<dbReference type="PATRIC" id="fig|1353533.3.peg.125"/>
<organism evidence="1 2">
    <name type="scientific">Pseudoalteromonas luteoviolacea (strain 2ta16)</name>
    <dbReference type="NCBI Taxonomy" id="1353533"/>
    <lineage>
        <taxon>Bacteria</taxon>
        <taxon>Pseudomonadati</taxon>
        <taxon>Pseudomonadota</taxon>
        <taxon>Gammaproteobacteria</taxon>
        <taxon>Alteromonadales</taxon>
        <taxon>Pseudoalteromonadaceae</taxon>
        <taxon>Pseudoalteromonas</taxon>
    </lineage>
</organism>
<name>V4HXE0_PSEL2</name>
<comment type="caution">
    <text evidence="1">The sequence shown here is derived from an EMBL/GenBank/DDBJ whole genome shotgun (WGS) entry which is preliminary data.</text>
</comment>
<accession>V4HXE0</accession>
<evidence type="ECO:0000313" key="2">
    <source>
        <dbReference type="Proteomes" id="UP000017820"/>
    </source>
</evidence>